<organism evidence="3 4">
    <name type="scientific">Amycolatopsis taiwanensis</name>
    <dbReference type="NCBI Taxonomy" id="342230"/>
    <lineage>
        <taxon>Bacteria</taxon>
        <taxon>Bacillati</taxon>
        <taxon>Actinomycetota</taxon>
        <taxon>Actinomycetes</taxon>
        <taxon>Pseudonocardiales</taxon>
        <taxon>Pseudonocardiaceae</taxon>
        <taxon>Amycolatopsis</taxon>
    </lineage>
</organism>
<name>A0A9W6VBQ1_9PSEU</name>
<dbReference type="EMBL" id="BSTI01000003">
    <property type="protein sequence ID" value="GLY65228.1"/>
    <property type="molecule type" value="Genomic_DNA"/>
</dbReference>
<protein>
    <submittedName>
        <fullName evidence="3">Uncharacterized protein</fullName>
    </submittedName>
</protein>
<feature type="region of interest" description="Disordered" evidence="2">
    <location>
        <begin position="61"/>
        <end position="87"/>
    </location>
</feature>
<dbReference type="Gene3D" id="1.10.443.10">
    <property type="entry name" value="Intergrase catalytic core"/>
    <property type="match status" value="1"/>
</dbReference>
<sequence>MGEGRPVPIPPELTALLWRHINTFGYGPDGRLFCGEKGGEIAMITYTRVWRAARRTALTEEAQASPSAVRPSARFGEHVASRGGGPRDGCRVGGTLAVGADGGLRLACTGRSLWRASTYRPPSGI</sequence>
<dbReference type="Proteomes" id="UP001165136">
    <property type="component" value="Unassembled WGS sequence"/>
</dbReference>
<dbReference type="GO" id="GO:0003677">
    <property type="term" value="F:DNA binding"/>
    <property type="evidence" value="ECO:0007669"/>
    <property type="project" value="InterPro"/>
</dbReference>
<comment type="caution">
    <text evidence="3">The sequence shown here is derived from an EMBL/GenBank/DDBJ whole genome shotgun (WGS) entry which is preliminary data.</text>
</comment>
<keyword evidence="1" id="KW-0233">DNA recombination</keyword>
<evidence type="ECO:0000256" key="2">
    <source>
        <dbReference type="SAM" id="MobiDB-lite"/>
    </source>
</evidence>
<gene>
    <name evidence="3" type="ORF">Atai01_18470</name>
</gene>
<keyword evidence="4" id="KW-1185">Reference proteome</keyword>
<evidence type="ECO:0000313" key="4">
    <source>
        <dbReference type="Proteomes" id="UP001165136"/>
    </source>
</evidence>
<reference evidence="3" key="1">
    <citation type="submission" date="2023-03" db="EMBL/GenBank/DDBJ databases">
        <title>Amycolatopsis taiwanensis NBRC 103393.</title>
        <authorList>
            <person name="Ichikawa N."/>
            <person name="Sato H."/>
            <person name="Tonouchi N."/>
        </authorList>
    </citation>
    <scope>NUCLEOTIDE SEQUENCE</scope>
    <source>
        <strain evidence="3">NBRC 103393</strain>
    </source>
</reference>
<dbReference type="SUPFAM" id="SSF56349">
    <property type="entry name" value="DNA breaking-rejoining enzymes"/>
    <property type="match status" value="1"/>
</dbReference>
<evidence type="ECO:0000313" key="3">
    <source>
        <dbReference type="EMBL" id="GLY65228.1"/>
    </source>
</evidence>
<dbReference type="InterPro" id="IPR011010">
    <property type="entry name" value="DNA_brk_join_enz"/>
</dbReference>
<dbReference type="GO" id="GO:0015074">
    <property type="term" value="P:DNA integration"/>
    <property type="evidence" value="ECO:0007669"/>
    <property type="project" value="InterPro"/>
</dbReference>
<dbReference type="AlphaFoldDB" id="A0A9W6VBQ1"/>
<proteinExistence type="predicted"/>
<evidence type="ECO:0000256" key="1">
    <source>
        <dbReference type="ARBA" id="ARBA00023172"/>
    </source>
</evidence>
<dbReference type="InterPro" id="IPR013762">
    <property type="entry name" value="Integrase-like_cat_sf"/>
</dbReference>
<dbReference type="GO" id="GO:0006310">
    <property type="term" value="P:DNA recombination"/>
    <property type="evidence" value="ECO:0007669"/>
    <property type="project" value="UniProtKB-KW"/>
</dbReference>
<accession>A0A9W6VBQ1</accession>